<dbReference type="PANTHER" id="PTHR35038:SF6">
    <property type="entry name" value="SURFACE LOCALIZED DECAHEME CYTOCHROME C LIPOPROTEIN"/>
    <property type="match status" value="1"/>
</dbReference>
<proteinExistence type="predicted"/>
<name>A3MW94_PYRCJ</name>
<gene>
    <name evidence="3" type="ordered locus">Pcal_1492</name>
</gene>
<dbReference type="SUPFAM" id="SSF48695">
    <property type="entry name" value="Multiheme cytochromes"/>
    <property type="match status" value="1"/>
</dbReference>
<keyword evidence="2" id="KW-1133">Transmembrane helix</keyword>
<dbReference type="EMBL" id="CP000561">
    <property type="protein sequence ID" value="ABO08911.1"/>
    <property type="molecule type" value="Genomic_DNA"/>
</dbReference>
<feature type="transmembrane region" description="Helical" evidence="2">
    <location>
        <begin position="16"/>
        <end position="35"/>
    </location>
</feature>
<accession>A3MW94</accession>
<dbReference type="OrthoDB" id="375910at2157"/>
<dbReference type="Proteomes" id="UP000001431">
    <property type="component" value="Chromosome"/>
</dbReference>
<dbReference type="InterPro" id="IPR051829">
    <property type="entry name" value="Multiheme_Cytochr_ET"/>
</dbReference>
<evidence type="ECO:0000256" key="1">
    <source>
        <dbReference type="ARBA" id="ARBA00022729"/>
    </source>
</evidence>
<keyword evidence="4" id="KW-1185">Reference proteome</keyword>
<evidence type="ECO:0000256" key="2">
    <source>
        <dbReference type="SAM" id="Phobius"/>
    </source>
</evidence>
<dbReference type="GeneID" id="4909064"/>
<keyword evidence="2" id="KW-0812">Transmembrane</keyword>
<dbReference type="GO" id="GO:0016491">
    <property type="term" value="F:oxidoreductase activity"/>
    <property type="evidence" value="ECO:0007669"/>
    <property type="project" value="TreeGrafter"/>
</dbReference>
<sequence length="234" mass="25796">MGRLQRLRKALTPRTVALLLLAAAVVAGVGFWLYLRYDPGSSAVCATCHNMLPFIANIKNTPHGGTSCATCHSIDLLRWIYVQAVENPTPQQIAARYAQPMFDQCLTCHTAQSFSQLNIHEAHAQLADRLKSCTLCHNPHDSATTSARCQTCHDYNKVLNTHMVFHDSAWAQVDMGKYEVCLECHSPWSRWYVPIGPDCQIGAGKGVPCIGCHGPRAMGFSPADFLDCARCHGR</sequence>
<dbReference type="HOGENOM" id="CLU_1217629_0_0_2"/>
<evidence type="ECO:0000313" key="4">
    <source>
        <dbReference type="Proteomes" id="UP000001431"/>
    </source>
</evidence>
<protein>
    <submittedName>
        <fullName evidence="3">Uncharacterized protein</fullName>
    </submittedName>
</protein>
<dbReference type="eggNOG" id="arCOG08266">
    <property type="taxonomic scope" value="Archaea"/>
</dbReference>
<dbReference type="AlphaFoldDB" id="A3MW94"/>
<evidence type="ECO:0000313" key="3">
    <source>
        <dbReference type="EMBL" id="ABO08911.1"/>
    </source>
</evidence>
<keyword evidence="1" id="KW-0732">Signal</keyword>
<dbReference type="InterPro" id="IPR036280">
    <property type="entry name" value="Multihaem_cyt_sf"/>
</dbReference>
<dbReference type="Gene3D" id="3.90.10.10">
    <property type="entry name" value="Cytochrome C3"/>
    <property type="match status" value="2"/>
</dbReference>
<dbReference type="RefSeq" id="WP_011850169.1">
    <property type="nucleotide sequence ID" value="NC_009073.1"/>
</dbReference>
<dbReference type="STRING" id="410359.Pcal_1492"/>
<reference evidence="3" key="1">
    <citation type="submission" date="2007-02" db="EMBL/GenBank/DDBJ databases">
        <title>Complete sequence of Pyrobaculum calidifontis JCM 11548.</title>
        <authorList>
            <consortium name="US DOE Joint Genome Institute"/>
            <person name="Copeland A."/>
            <person name="Lucas S."/>
            <person name="Lapidus A."/>
            <person name="Barry K."/>
            <person name="Glavina del Rio T."/>
            <person name="Dalin E."/>
            <person name="Tice H."/>
            <person name="Pitluck S."/>
            <person name="Chain P."/>
            <person name="Malfatti S."/>
            <person name="Shin M."/>
            <person name="Vergez L."/>
            <person name="Schmutz J."/>
            <person name="Larimer F."/>
            <person name="Land M."/>
            <person name="Hauser L."/>
            <person name="Kyrpides N."/>
            <person name="Mikhailova N."/>
            <person name="Cozen A.E."/>
            <person name="Fitz-Gibbon S.T."/>
            <person name="House C.H."/>
            <person name="Saltikov C."/>
            <person name="Lowe T.M."/>
            <person name="Richardson P."/>
        </authorList>
    </citation>
    <scope>NUCLEOTIDE SEQUENCE [LARGE SCALE GENOMIC DNA]</scope>
    <source>
        <strain evidence="3">JCM 11548</strain>
    </source>
</reference>
<dbReference type="KEGG" id="pcl:Pcal_1492"/>
<keyword evidence="2" id="KW-0472">Membrane</keyword>
<dbReference type="PANTHER" id="PTHR35038">
    <property type="entry name" value="DISSIMILATORY SULFITE REDUCTASE SIRA"/>
    <property type="match status" value="1"/>
</dbReference>
<organism evidence="3 4">
    <name type="scientific">Pyrobaculum calidifontis (strain DSM 21063 / JCM 11548 / VA1)</name>
    <dbReference type="NCBI Taxonomy" id="410359"/>
    <lineage>
        <taxon>Archaea</taxon>
        <taxon>Thermoproteota</taxon>
        <taxon>Thermoprotei</taxon>
        <taxon>Thermoproteales</taxon>
        <taxon>Thermoproteaceae</taxon>
        <taxon>Pyrobaculum</taxon>
    </lineage>
</organism>